<evidence type="ECO:0000259" key="5">
    <source>
        <dbReference type="PROSITE" id="PS50931"/>
    </source>
</evidence>
<dbReference type="InterPro" id="IPR036390">
    <property type="entry name" value="WH_DNA-bd_sf"/>
</dbReference>
<dbReference type="Gene3D" id="3.40.190.10">
    <property type="entry name" value="Periplasmic binding protein-like II"/>
    <property type="match status" value="1"/>
</dbReference>
<comment type="similarity">
    <text evidence="1">Belongs to the LysR transcriptional regulatory family.</text>
</comment>
<dbReference type="InterPro" id="IPR005119">
    <property type="entry name" value="LysR_subst-bd"/>
</dbReference>
<keyword evidence="2" id="KW-0805">Transcription regulation</keyword>
<dbReference type="Pfam" id="PF00126">
    <property type="entry name" value="HTH_1"/>
    <property type="match status" value="1"/>
</dbReference>
<accession>A0ABV7K5F3</accession>
<dbReference type="RefSeq" id="WP_378219188.1">
    <property type="nucleotide sequence ID" value="NZ_JBHRTK010000004.1"/>
</dbReference>
<keyword evidence="7" id="KW-1185">Reference proteome</keyword>
<evidence type="ECO:0000256" key="3">
    <source>
        <dbReference type="ARBA" id="ARBA00023125"/>
    </source>
</evidence>
<dbReference type="Proteomes" id="UP001595583">
    <property type="component" value="Unassembled WGS sequence"/>
</dbReference>
<evidence type="ECO:0000256" key="4">
    <source>
        <dbReference type="ARBA" id="ARBA00023163"/>
    </source>
</evidence>
<dbReference type="EMBL" id="JBHRTK010000004">
    <property type="protein sequence ID" value="MFC3205594.1"/>
    <property type="molecule type" value="Genomic_DNA"/>
</dbReference>
<keyword evidence="4" id="KW-0804">Transcription</keyword>
<dbReference type="SUPFAM" id="SSF46785">
    <property type="entry name" value="Winged helix' DNA-binding domain"/>
    <property type="match status" value="1"/>
</dbReference>
<sequence length="284" mass="32378">MNIALLLTFLDVMETGNFKRTAERMNIMQSTVSARIRQLEETLEARLFERGRGGAEPTPAGRRFEGHCRAFLTLWGHARRDLHASASTRKRRLHISCQYSLVRAYLIDWIDGLRSDEELDLHVEINFSSQIQRDILSGETDIGIMFAPQLTPDIQIAGLGASEFIMVSTDHDHLAQVDVDRYVKVAYTSAFERALDDVLPELAFPSMVIGSDDLAIELLKRYGGTLYLPRFAFPSAQDKIPRLRLVDDAPIVPQPVFSAVHMRRRRDPLVVWALKLLRELIEHR</sequence>
<feature type="domain" description="HTH lysR-type" evidence="5">
    <location>
        <begin position="1"/>
        <end position="58"/>
    </location>
</feature>
<gene>
    <name evidence="6" type="ORF">ACFOHJ_05160</name>
</gene>
<dbReference type="PANTHER" id="PTHR30126">
    <property type="entry name" value="HTH-TYPE TRANSCRIPTIONAL REGULATOR"/>
    <property type="match status" value="1"/>
</dbReference>
<dbReference type="PROSITE" id="PS50931">
    <property type="entry name" value="HTH_LYSR"/>
    <property type="match status" value="1"/>
</dbReference>
<organism evidence="6 7">
    <name type="scientific">Aquamicrobium soli</name>
    <dbReference type="NCBI Taxonomy" id="1811518"/>
    <lineage>
        <taxon>Bacteria</taxon>
        <taxon>Pseudomonadati</taxon>
        <taxon>Pseudomonadota</taxon>
        <taxon>Alphaproteobacteria</taxon>
        <taxon>Hyphomicrobiales</taxon>
        <taxon>Phyllobacteriaceae</taxon>
        <taxon>Aquamicrobium</taxon>
    </lineage>
</organism>
<dbReference type="PRINTS" id="PR00039">
    <property type="entry name" value="HTHLYSR"/>
</dbReference>
<protein>
    <submittedName>
        <fullName evidence="6">LysR family transcriptional regulator</fullName>
    </submittedName>
</protein>
<proteinExistence type="inferred from homology"/>
<dbReference type="Pfam" id="PF03466">
    <property type="entry name" value="LysR_substrate"/>
    <property type="match status" value="1"/>
</dbReference>
<evidence type="ECO:0000313" key="6">
    <source>
        <dbReference type="EMBL" id="MFC3205594.1"/>
    </source>
</evidence>
<evidence type="ECO:0000256" key="1">
    <source>
        <dbReference type="ARBA" id="ARBA00009437"/>
    </source>
</evidence>
<evidence type="ECO:0000313" key="7">
    <source>
        <dbReference type="Proteomes" id="UP001595583"/>
    </source>
</evidence>
<dbReference type="PANTHER" id="PTHR30126:SF21">
    <property type="entry name" value="TRANSCRIPTIONAL REGULATOR-RELATED"/>
    <property type="match status" value="1"/>
</dbReference>
<name>A0ABV7K5F3_9HYPH</name>
<dbReference type="SUPFAM" id="SSF53850">
    <property type="entry name" value="Periplasmic binding protein-like II"/>
    <property type="match status" value="1"/>
</dbReference>
<keyword evidence="3" id="KW-0238">DNA-binding</keyword>
<dbReference type="InterPro" id="IPR036388">
    <property type="entry name" value="WH-like_DNA-bd_sf"/>
</dbReference>
<dbReference type="Gene3D" id="1.10.10.10">
    <property type="entry name" value="Winged helix-like DNA-binding domain superfamily/Winged helix DNA-binding domain"/>
    <property type="match status" value="1"/>
</dbReference>
<dbReference type="InterPro" id="IPR000847">
    <property type="entry name" value="LysR_HTH_N"/>
</dbReference>
<comment type="caution">
    <text evidence="6">The sequence shown here is derived from an EMBL/GenBank/DDBJ whole genome shotgun (WGS) entry which is preliminary data.</text>
</comment>
<reference evidence="7" key="1">
    <citation type="journal article" date="2019" name="Int. J. Syst. Evol. Microbiol.">
        <title>The Global Catalogue of Microorganisms (GCM) 10K type strain sequencing project: providing services to taxonomists for standard genome sequencing and annotation.</title>
        <authorList>
            <consortium name="The Broad Institute Genomics Platform"/>
            <consortium name="The Broad Institute Genome Sequencing Center for Infectious Disease"/>
            <person name="Wu L."/>
            <person name="Ma J."/>
        </authorList>
    </citation>
    <scope>NUCLEOTIDE SEQUENCE [LARGE SCALE GENOMIC DNA]</scope>
    <source>
        <strain evidence="7">KCTC 52165</strain>
    </source>
</reference>
<evidence type="ECO:0000256" key="2">
    <source>
        <dbReference type="ARBA" id="ARBA00023015"/>
    </source>
</evidence>